<dbReference type="Pfam" id="PF21381">
    <property type="entry name" value="MCLN_ECD"/>
    <property type="match status" value="1"/>
</dbReference>
<evidence type="ECO:0000256" key="2">
    <source>
        <dbReference type="ARBA" id="ARBA00004607"/>
    </source>
</evidence>
<dbReference type="GO" id="GO:0005912">
    <property type="term" value="C:adherens junction"/>
    <property type="evidence" value="ECO:0007669"/>
    <property type="project" value="UniProtKB-SubCell"/>
</dbReference>
<keyword evidence="6" id="KW-0965">Cell junction</keyword>
<keyword evidence="8" id="KW-0206">Cytoskeleton</keyword>
<organism evidence="12 13">
    <name type="scientific">Knipowitschia caucasica</name>
    <name type="common">Caucasian dwarf goby</name>
    <name type="synonym">Pomatoschistus caucasicus</name>
    <dbReference type="NCBI Taxonomy" id="637954"/>
    <lineage>
        <taxon>Eukaryota</taxon>
        <taxon>Metazoa</taxon>
        <taxon>Chordata</taxon>
        <taxon>Craniata</taxon>
        <taxon>Vertebrata</taxon>
        <taxon>Euteleostomi</taxon>
        <taxon>Actinopterygii</taxon>
        <taxon>Neopterygii</taxon>
        <taxon>Teleostei</taxon>
        <taxon>Neoteleostei</taxon>
        <taxon>Acanthomorphata</taxon>
        <taxon>Gobiaria</taxon>
        <taxon>Gobiiformes</taxon>
        <taxon>Gobioidei</taxon>
        <taxon>Gobiidae</taxon>
        <taxon>Gobiinae</taxon>
        <taxon>Knipowitschia</taxon>
    </lineage>
</organism>
<evidence type="ECO:0000256" key="7">
    <source>
        <dbReference type="ARBA" id="ARBA00023054"/>
    </source>
</evidence>
<dbReference type="Proteomes" id="UP001497482">
    <property type="component" value="Chromosome 14"/>
</dbReference>
<keyword evidence="4" id="KW-0963">Cytoplasm</keyword>
<name>A0AAV2JRG5_KNICA</name>
<keyword evidence="5" id="KW-0130">Cell adhesion</keyword>
<dbReference type="GO" id="GO:0036064">
    <property type="term" value="C:ciliary basal body"/>
    <property type="evidence" value="ECO:0007669"/>
    <property type="project" value="TreeGrafter"/>
</dbReference>
<feature type="transmembrane region" description="Helical" evidence="10">
    <location>
        <begin position="89"/>
        <end position="110"/>
    </location>
</feature>
<dbReference type="Pfam" id="PF11559">
    <property type="entry name" value="ADIP"/>
    <property type="match status" value="1"/>
</dbReference>
<evidence type="ECO:0000256" key="5">
    <source>
        <dbReference type="ARBA" id="ARBA00022889"/>
    </source>
</evidence>
<dbReference type="AlphaFoldDB" id="A0AAV2JRG5"/>
<keyword evidence="13" id="KW-1185">Reference proteome</keyword>
<feature type="region of interest" description="Disordered" evidence="9">
    <location>
        <begin position="599"/>
        <end position="651"/>
    </location>
</feature>
<comment type="similarity">
    <text evidence="3">Belongs to the ADIP family.</text>
</comment>
<dbReference type="GO" id="GO:0034451">
    <property type="term" value="C:centriolar satellite"/>
    <property type="evidence" value="ECO:0007669"/>
    <property type="project" value="UniProtKB-SubCell"/>
</dbReference>
<evidence type="ECO:0000313" key="12">
    <source>
        <dbReference type="EMBL" id="CAL1580276.1"/>
    </source>
</evidence>
<dbReference type="GO" id="GO:0007155">
    <property type="term" value="P:cell adhesion"/>
    <property type="evidence" value="ECO:0007669"/>
    <property type="project" value="UniProtKB-KW"/>
</dbReference>
<evidence type="ECO:0000256" key="6">
    <source>
        <dbReference type="ARBA" id="ARBA00022949"/>
    </source>
</evidence>
<keyword evidence="10" id="KW-0812">Transmembrane</keyword>
<dbReference type="InterPro" id="IPR049134">
    <property type="entry name" value="MCLN_ECD"/>
</dbReference>
<dbReference type="PANTHER" id="PTHR46507:SF2">
    <property type="entry name" value="AFADIN- AND ALPHA-ACTININ-BINDING PROTEIN"/>
    <property type="match status" value="1"/>
</dbReference>
<evidence type="ECO:0000256" key="10">
    <source>
        <dbReference type="SAM" id="Phobius"/>
    </source>
</evidence>
<dbReference type="GO" id="GO:0035735">
    <property type="term" value="P:intraciliary transport involved in cilium assembly"/>
    <property type="evidence" value="ECO:0007669"/>
    <property type="project" value="TreeGrafter"/>
</dbReference>
<evidence type="ECO:0000256" key="3">
    <source>
        <dbReference type="ARBA" id="ARBA00009291"/>
    </source>
</evidence>
<dbReference type="PANTHER" id="PTHR46507">
    <property type="entry name" value="AFADIN- AND ALPHA-ACTININ-BINDING PROTEIN"/>
    <property type="match status" value="1"/>
</dbReference>
<evidence type="ECO:0000313" key="13">
    <source>
        <dbReference type="Proteomes" id="UP001497482"/>
    </source>
</evidence>
<feature type="compositionally biased region" description="Polar residues" evidence="9">
    <location>
        <begin position="666"/>
        <end position="681"/>
    </location>
</feature>
<dbReference type="InterPro" id="IPR021622">
    <property type="entry name" value="Afadin/alpha-actinin-bd"/>
</dbReference>
<evidence type="ECO:0000256" key="4">
    <source>
        <dbReference type="ARBA" id="ARBA00022490"/>
    </source>
</evidence>
<dbReference type="Gene3D" id="1.10.287.70">
    <property type="match status" value="1"/>
</dbReference>
<keyword evidence="7" id="KW-0175">Coiled coil</keyword>
<keyword evidence="10" id="KW-1133">Transmembrane helix</keyword>
<accession>A0AAV2JRG5</accession>
<sequence>MGSVEETLSNFSLDFRKLLFVNIYLTLKSINLQTVRHHELPDCYDFNVKFRSLDKVTECLFSLINGDDMYATFLNLRDKSYMVWLFSRLYLYSFISLFIYMVLSLFIALITDTYETIKAKGLSSQLECLVLTAWLLIQLHSQERTHDLPDRALIYNYELPDVTKQNNMMSTYSSYSLSSTHYIDTAFCTEDNVPQCISYVNQELDSLGLSCISLGAPGVTGLSSALNTLYELLQIHRRDMTAVEELEREQLKKSSTLEHVQINNSRLKDQLELSMREKSGMHETERQLQLKIKTLQSCLKTEKEEVQKLQHIIASRATQYNHDTKRKERETTKLKERLSQLLVDRKDRKLSIDVLNCLGRADGKRSLWKTTKATASHEGDMYKSLLSDYEATQRLLMLENAELKKVLQQMKKEMIHILSPRQTSDHGHELGDSDTEERADLGRECLDKSCEVAREQLTNSIRKQWRRVRSHMERLDSQASHSQDDVILKQTHDEEMEKMRQEVLQCKEFIHTQQQLLQQQLHTSLDEDTAVLLNGCYTLEEKERLKEEWKLFDEQKRNFVRERKNFTEAAIRLERDKRAFEEDRADCLKNQFLNITPFADRRKGSSSDGPRSLSIRSEPEIRMSTTSVNRPKSSTYCTNFSTPKPSSFSSVPSTAELYRTLRLIPDTSSRQSNRGSWQESSAIEHGDNQAKTKLRSRCGDISVFSVGDENSPT</sequence>
<comment type="subcellular location">
    <subcellularLocation>
        <location evidence="1">Cell junction</location>
        <location evidence="1">Adherens junction</location>
    </subcellularLocation>
    <subcellularLocation>
        <location evidence="2">Cytoplasm</location>
        <location evidence="2">Cytoskeleton</location>
        <location evidence="2">Microtubule organizing center</location>
        <location evidence="2">Centrosome</location>
        <location evidence="2">Centriolar satellite</location>
    </subcellularLocation>
</comment>
<protein>
    <recommendedName>
        <fullName evidence="11">Mucolipin extracytosolic domain-containing protein</fullName>
    </recommendedName>
</protein>
<gene>
    <name evidence="12" type="ORF">KC01_LOCUS11143</name>
</gene>
<dbReference type="InterPro" id="IPR052300">
    <property type="entry name" value="Adhesion_Centrosome_assoc"/>
</dbReference>
<evidence type="ECO:0000256" key="8">
    <source>
        <dbReference type="ARBA" id="ARBA00023212"/>
    </source>
</evidence>
<dbReference type="EMBL" id="OZ035836">
    <property type="protein sequence ID" value="CAL1580276.1"/>
    <property type="molecule type" value="Genomic_DNA"/>
</dbReference>
<evidence type="ECO:0000256" key="1">
    <source>
        <dbReference type="ARBA" id="ARBA00004536"/>
    </source>
</evidence>
<evidence type="ECO:0000256" key="9">
    <source>
        <dbReference type="SAM" id="MobiDB-lite"/>
    </source>
</evidence>
<reference evidence="12 13" key="1">
    <citation type="submission" date="2024-04" db="EMBL/GenBank/DDBJ databases">
        <authorList>
            <person name="Waldvogel A.-M."/>
            <person name="Schoenle A."/>
        </authorList>
    </citation>
    <scope>NUCLEOTIDE SEQUENCE [LARGE SCALE GENOMIC DNA]</scope>
</reference>
<keyword evidence="10" id="KW-0472">Membrane</keyword>
<evidence type="ECO:0000259" key="11">
    <source>
        <dbReference type="Pfam" id="PF21381"/>
    </source>
</evidence>
<feature type="domain" description="Mucolipin extracytosolic" evidence="11">
    <location>
        <begin position="6"/>
        <end position="49"/>
    </location>
</feature>
<proteinExistence type="inferred from homology"/>
<feature type="compositionally biased region" description="Polar residues" evidence="9">
    <location>
        <begin position="623"/>
        <end position="651"/>
    </location>
</feature>
<feature type="region of interest" description="Disordered" evidence="9">
    <location>
        <begin position="664"/>
        <end position="713"/>
    </location>
</feature>